<accession>A0AA36F3D1</accession>
<evidence type="ECO:0000313" key="2">
    <source>
        <dbReference type="Proteomes" id="UP001162480"/>
    </source>
</evidence>
<evidence type="ECO:0000313" key="1">
    <source>
        <dbReference type="EMBL" id="CAI9722992.1"/>
    </source>
</evidence>
<sequence length="152" mass="16889">MVSSNSGHLRSSEEDEAKGSNEDIQNLVIAFLGFITFQNKYYDTFVGGKEREAFTNMCSRLHPSVGLTLTLEPAGILTMSKLLHVFSIQSSGWSMDFDKMYNLESPVIRDVVMGANIPLRKSFSSKLCNTAPEVNSSLLLISTNSQRLFNKV</sequence>
<name>A0AA36F3D1_OCTVU</name>
<keyword evidence="2" id="KW-1185">Reference proteome</keyword>
<dbReference type="Proteomes" id="UP001162480">
    <property type="component" value="Chromosome 5"/>
</dbReference>
<dbReference type="EMBL" id="OX597818">
    <property type="protein sequence ID" value="CAI9722992.1"/>
    <property type="molecule type" value="Genomic_DNA"/>
</dbReference>
<dbReference type="AlphaFoldDB" id="A0AA36F3D1"/>
<protein>
    <submittedName>
        <fullName evidence="1">Uncharacterized protein</fullName>
    </submittedName>
</protein>
<reference evidence="1" key="1">
    <citation type="submission" date="2023-08" db="EMBL/GenBank/DDBJ databases">
        <authorList>
            <person name="Alioto T."/>
            <person name="Alioto T."/>
            <person name="Gomez Garrido J."/>
        </authorList>
    </citation>
    <scope>NUCLEOTIDE SEQUENCE</scope>
</reference>
<proteinExistence type="predicted"/>
<organism evidence="1 2">
    <name type="scientific">Octopus vulgaris</name>
    <name type="common">Common octopus</name>
    <dbReference type="NCBI Taxonomy" id="6645"/>
    <lineage>
        <taxon>Eukaryota</taxon>
        <taxon>Metazoa</taxon>
        <taxon>Spiralia</taxon>
        <taxon>Lophotrochozoa</taxon>
        <taxon>Mollusca</taxon>
        <taxon>Cephalopoda</taxon>
        <taxon>Coleoidea</taxon>
        <taxon>Octopodiformes</taxon>
        <taxon>Octopoda</taxon>
        <taxon>Incirrata</taxon>
        <taxon>Octopodidae</taxon>
        <taxon>Octopus</taxon>
    </lineage>
</organism>
<gene>
    <name evidence="1" type="ORF">OCTVUL_1B002897</name>
</gene>